<protein>
    <recommendedName>
        <fullName evidence="7">Carnitine transport ATP-binding protein OpuCA</fullName>
        <ecNumber evidence="6">7.6.2.9</ecNumber>
    </recommendedName>
</protein>
<proteinExistence type="predicted"/>
<dbReference type="AlphaFoldDB" id="A0A6F9E1L3"/>
<evidence type="ECO:0000256" key="7">
    <source>
        <dbReference type="ARBA" id="ARBA00070305"/>
    </source>
</evidence>
<dbReference type="Proteomes" id="UP000502196">
    <property type="component" value="Chromosome"/>
</dbReference>
<dbReference type="EC" id="7.6.2.9" evidence="6"/>
<dbReference type="InterPro" id="IPR017871">
    <property type="entry name" value="ABC_transporter-like_CS"/>
</dbReference>
<dbReference type="PANTHER" id="PTHR42781:SF4">
    <property type="entry name" value="SPERMIDINE_PUTRESCINE IMPORT ATP-BINDING PROTEIN POTA"/>
    <property type="match status" value="1"/>
</dbReference>
<dbReference type="Pfam" id="PF08402">
    <property type="entry name" value="TOBE_2"/>
    <property type="match status" value="1"/>
</dbReference>
<dbReference type="PANTHER" id="PTHR42781">
    <property type="entry name" value="SPERMIDINE/PUTRESCINE IMPORT ATP-BINDING PROTEIN POTA"/>
    <property type="match status" value="1"/>
</dbReference>
<dbReference type="Pfam" id="PF00005">
    <property type="entry name" value="ABC_tran"/>
    <property type="match status" value="1"/>
</dbReference>
<accession>A0A6F9E1L3</accession>
<dbReference type="GO" id="GO:0005524">
    <property type="term" value="F:ATP binding"/>
    <property type="evidence" value="ECO:0007669"/>
    <property type="project" value="UniProtKB-KW"/>
</dbReference>
<dbReference type="InterPro" id="IPR050093">
    <property type="entry name" value="ABC_SmlMolc_Importer"/>
</dbReference>
<keyword evidence="2" id="KW-0547">Nucleotide-binding</keyword>
<dbReference type="PROSITE" id="PS50893">
    <property type="entry name" value="ABC_TRANSPORTER_2"/>
    <property type="match status" value="1"/>
</dbReference>
<evidence type="ECO:0000256" key="5">
    <source>
        <dbReference type="ARBA" id="ARBA00063934"/>
    </source>
</evidence>
<evidence type="ECO:0000256" key="6">
    <source>
        <dbReference type="ARBA" id="ARBA00066388"/>
    </source>
</evidence>
<dbReference type="SUPFAM" id="SSF52540">
    <property type="entry name" value="P-loop containing nucleoside triphosphate hydrolases"/>
    <property type="match status" value="1"/>
</dbReference>
<keyword evidence="3 9" id="KW-0067">ATP-binding</keyword>
<evidence type="ECO:0000313" key="10">
    <source>
        <dbReference type="Proteomes" id="UP000502196"/>
    </source>
</evidence>
<organism evidence="9 10">
    <name type="scientific">Kyrpidia spormannii</name>
    <dbReference type="NCBI Taxonomy" id="2055160"/>
    <lineage>
        <taxon>Bacteria</taxon>
        <taxon>Bacillati</taxon>
        <taxon>Bacillota</taxon>
        <taxon>Bacilli</taxon>
        <taxon>Bacillales</taxon>
        <taxon>Alicyclobacillaceae</taxon>
        <taxon>Kyrpidia</taxon>
    </lineage>
</organism>
<dbReference type="InterPro" id="IPR008995">
    <property type="entry name" value="Mo/tungstate-bd_C_term_dom"/>
</dbReference>
<keyword evidence="1" id="KW-0813">Transport</keyword>
<evidence type="ECO:0000259" key="8">
    <source>
        <dbReference type="PROSITE" id="PS50893"/>
    </source>
</evidence>
<dbReference type="GO" id="GO:0015418">
    <property type="term" value="F:ABC-type quaternary ammonium compound transporting activity"/>
    <property type="evidence" value="ECO:0007669"/>
    <property type="project" value="UniProtKB-EC"/>
</dbReference>
<dbReference type="PROSITE" id="PS00211">
    <property type="entry name" value="ABC_TRANSPORTER_1"/>
    <property type="match status" value="1"/>
</dbReference>
<dbReference type="InterPro" id="IPR027417">
    <property type="entry name" value="P-loop_NTPase"/>
</dbReference>
<dbReference type="EMBL" id="LR792683">
    <property type="protein sequence ID" value="CAB3391626.1"/>
    <property type="molecule type" value="Genomic_DNA"/>
</dbReference>
<feature type="domain" description="ABC transporter" evidence="8">
    <location>
        <begin position="4"/>
        <end position="234"/>
    </location>
</feature>
<dbReference type="SUPFAM" id="SSF50331">
    <property type="entry name" value="MOP-like"/>
    <property type="match status" value="1"/>
</dbReference>
<evidence type="ECO:0000256" key="3">
    <source>
        <dbReference type="ARBA" id="ARBA00022840"/>
    </source>
</evidence>
<comment type="catalytic activity">
    <reaction evidence="4">
        <text>a quaternary ammonium(out) + ATP + H2O = a quaternary ammonium(in) + ADP + phosphate + H(+)</text>
        <dbReference type="Rhea" id="RHEA:11036"/>
        <dbReference type="ChEBI" id="CHEBI:15377"/>
        <dbReference type="ChEBI" id="CHEBI:15378"/>
        <dbReference type="ChEBI" id="CHEBI:30616"/>
        <dbReference type="ChEBI" id="CHEBI:35267"/>
        <dbReference type="ChEBI" id="CHEBI:43474"/>
        <dbReference type="ChEBI" id="CHEBI:456216"/>
        <dbReference type="EC" id="7.6.2.9"/>
    </reaction>
</comment>
<dbReference type="Gene3D" id="3.40.50.300">
    <property type="entry name" value="P-loop containing nucleotide triphosphate hydrolases"/>
    <property type="match status" value="1"/>
</dbReference>
<reference evidence="9 10" key="1">
    <citation type="submission" date="2020-04" db="EMBL/GenBank/DDBJ databases">
        <authorList>
            <person name="Hogendoorn C."/>
        </authorList>
    </citation>
    <scope>NUCLEOTIDE SEQUENCE [LARGE SCALE GENOMIC DNA]</scope>
    <source>
        <strain evidence="9">COOX1</strain>
    </source>
</reference>
<evidence type="ECO:0000313" key="9">
    <source>
        <dbReference type="EMBL" id="CAB3391626.1"/>
    </source>
</evidence>
<dbReference type="GO" id="GO:0043190">
    <property type="term" value="C:ATP-binding cassette (ABC) transporter complex"/>
    <property type="evidence" value="ECO:0007669"/>
    <property type="project" value="InterPro"/>
</dbReference>
<dbReference type="InterPro" id="IPR003439">
    <property type="entry name" value="ABC_transporter-like_ATP-bd"/>
</dbReference>
<dbReference type="FunFam" id="3.40.50.300:FF:000425">
    <property type="entry name" value="Probable ABC transporter, ATP-binding subunit"/>
    <property type="match status" value="1"/>
</dbReference>
<gene>
    <name evidence="9" type="primary">potA</name>
    <name evidence="9" type="ORF">COOX1_1005</name>
</gene>
<dbReference type="Gene3D" id="2.40.50.100">
    <property type="match status" value="1"/>
</dbReference>
<comment type="subunit">
    <text evidence="5">The complex is composed of two ATP-binding proteins (OpuCA), two transmembrane proteins (OpuCB and OpuCD) and a solute-binding protein (OpuCC).</text>
</comment>
<sequence length="397" mass="43261">MSHLVLDGVVKRFHDREVIHGVHLSVERGELMCFLGPSGCGKTTILNMIAGFLAVDAGEIRLDGVSVEKRPSHKRNMGMVFQNYALFPHMTVFENIAFGLKLRKVDKAAIREQVGRVLELTRLTGYEDHYPRQLSGGQQQRVAMARALVIRPDVLLLDEPFSNLDAKLRQEMREEVFEIQRRIGITTIFVTHDQEEAMAISDRIAVIHNGVIEQVGAPREIYEEPRTDFVATFIGEVNALSGRVAGNESRGWVSVATDFGERFSGRSSGAELPVGAEVTLYVRPEHMRIQGERAFLDSGDGGGSGTSSGSGLAHPGAGLLRGRVDRIVFLGVRTRYVVDTPAGVITVQTAEPPVGLETGSAVVVQWDPDRAFVIPKQELPGGTARMGKEGGPVEASG</sequence>
<dbReference type="InterPro" id="IPR013611">
    <property type="entry name" value="Transp-assoc_OB_typ2"/>
</dbReference>
<name>A0A6F9E1L3_9BACL</name>
<dbReference type="RefSeq" id="WP_170085127.1">
    <property type="nucleotide sequence ID" value="NZ_CP047971.1"/>
</dbReference>
<dbReference type="InterPro" id="IPR003593">
    <property type="entry name" value="AAA+_ATPase"/>
</dbReference>
<evidence type="ECO:0000256" key="4">
    <source>
        <dbReference type="ARBA" id="ARBA00052482"/>
    </source>
</evidence>
<dbReference type="SMART" id="SM00382">
    <property type="entry name" value="AAA"/>
    <property type="match status" value="1"/>
</dbReference>
<dbReference type="GO" id="GO:0016887">
    <property type="term" value="F:ATP hydrolysis activity"/>
    <property type="evidence" value="ECO:0007669"/>
    <property type="project" value="InterPro"/>
</dbReference>
<evidence type="ECO:0000256" key="2">
    <source>
        <dbReference type="ARBA" id="ARBA00022741"/>
    </source>
</evidence>
<evidence type="ECO:0000256" key="1">
    <source>
        <dbReference type="ARBA" id="ARBA00022448"/>
    </source>
</evidence>